<sequence length="121" mass="13089">MIVEELGCESRRSPQQGEADDRHSTKSEGHQTGDREITDAEKSKVSREQQPVITLDEEGSKTLEILKSVVYGGLMESMTSLSVVSSAAAADATTTNTQDETLVLLSSFLQNKGGIIKMSKK</sequence>
<accession>A0ACC0FZ02</accession>
<comment type="caution">
    <text evidence="1">The sequence shown here is derived from an EMBL/GenBank/DDBJ whole genome shotgun (WGS) entry which is preliminary data.</text>
</comment>
<protein>
    <submittedName>
        <fullName evidence="1">Membrane protein of ER body 1</fullName>
    </submittedName>
</protein>
<evidence type="ECO:0000313" key="2">
    <source>
        <dbReference type="Proteomes" id="UP001060215"/>
    </source>
</evidence>
<dbReference type="Proteomes" id="UP001060215">
    <property type="component" value="Chromosome 12"/>
</dbReference>
<evidence type="ECO:0000313" key="1">
    <source>
        <dbReference type="EMBL" id="KAI7993377.1"/>
    </source>
</evidence>
<name>A0ACC0FZ02_9ERIC</name>
<reference evidence="1 2" key="1">
    <citation type="journal article" date="2022" name="Plant J.">
        <title>Chromosome-level genome of Camellia lanceoleosa provides a valuable resource for understanding genome evolution and self-incompatibility.</title>
        <authorList>
            <person name="Gong W."/>
            <person name="Xiao S."/>
            <person name="Wang L."/>
            <person name="Liao Z."/>
            <person name="Chang Y."/>
            <person name="Mo W."/>
            <person name="Hu G."/>
            <person name="Li W."/>
            <person name="Zhao G."/>
            <person name="Zhu H."/>
            <person name="Hu X."/>
            <person name="Ji K."/>
            <person name="Xiang X."/>
            <person name="Song Q."/>
            <person name="Yuan D."/>
            <person name="Jin S."/>
            <person name="Zhang L."/>
        </authorList>
    </citation>
    <scope>NUCLEOTIDE SEQUENCE [LARGE SCALE GENOMIC DNA]</scope>
    <source>
        <strain evidence="1">SQ_2022a</strain>
    </source>
</reference>
<dbReference type="EMBL" id="CM045769">
    <property type="protein sequence ID" value="KAI7993377.1"/>
    <property type="molecule type" value="Genomic_DNA"/>
</dbReference>
<proteinExistence type="predicted"/>
<keyword evidence="2" id="KW-1185">Reference proteome</keyword>
<organism evidence="1 2">
    <name type="scientific">Camellia lanceoleosa</name>
    <dbReference type="NCBI Taxonomy" id="1840588"/>
    <lineage>
        <taxon>Eukaryota</taxon>
        <taxon>Viridiplantae</taxon>
        <taxon>Streptophyta</taxon>
        <taxon>Embryophyta</taxon>
        <taxon>Tracheophyta</taxon>
        <taxon>Spermatophyta</taxon>
        <taxon>Magnoliopsida</taxon>
        <taxon>eudicotyledons</taxon>
        <taxon>Gunneridae</taxon>
        <taxon>Pentapetalae</taxon>
        <taxon>asterids</taxon>
        <taxon>Ericales</taxon>
        <taxon>Theaceae</taxon>
        <taxon>Camellia</taxon>
    </lineage>
</organism>
<gene>
    <name evidence="1" type="ORF">LOK49_LG11G01351</name>
</gene>